<dbReference type="InterPro" id="IPR014710">
    <property type="entry name" value="RmlC-like_jellyroll"/>
</dbReference>
<comment type="caution">
    <text evidence="2">The sequence shown here is derived from an EMBL/GenBank/DDBJ whole genome shotgun (WGS) entry which is preliminary data.</text>
</comment>
<keyword evidence="1" id="KW-0175">Coiled coil</keyword>
<dbReference type="AlphaFoldDB" id="A0A1G4IDP0"/>
<organism evidence="2 3">
    <name type="scientific">Trypanosoma equiperdum</name>
    <dbReference type="NCBI Taxonomy" id="5694"/>
    <lineage>
        <taxon>Eukaryota</taxon>
        <taxon>Discoba</taxon>
        <taxon>Euglenozoa</taxon>
        <taxon>Kinetoplastea</taxon>
        <taxon>Metakinetoplastina</taxon>
        <taxon>Trypanosomatida</taxon>
        <taxon>Trypanosomatidae</taxon>
        <taxon>Trypanosoma</taxon>
    </lineage>
</organism>
<gene>
    <name evidence="2" type="ORF">TEOVI_000176400</name>
</gene>
<name>A0A1G4IDP0_TRYEQ</name>
<dbReference type="GeneID" id="92375704"/>
<sequence>MDSRWAASRRVAASQVTVPFGWQLMQYPSATREEVRAIAFAALRRLLYPIARRYIARWYRERVARDMSKEVKMEPLLFRALRQRSVLGSCLKKSNAVDELENNNEQLKRLLDSISYRVYLRGEFIQYSREPSNAVVFVAKGIVKKCSTVSQTRGRVSHDRRLSSSHVEVSITYDDDEGPIVATPSTQCSEKMSVGSIESEALRTQRNTLLSAPTILGECSAVGSFPCTEYLLAESSVVLIGWIPKSAYCTLLGSFPPQIHRSLLMKALETRERLLPHFGCMTCNRMRICPLLVSLSDRDLLQLMEHLVPRVRPAGVQIGEREAPRHIFFIWRGVVCLQQEEAVIPMGGAPPSQPRSRTLFSEGHTFGEWQCMFHEGLGDKFFTLTNVDLYLLPFSVLSSFMKRDQNIRQQIHRAAKVISLTADKCFDGMRFVPPSLDVLKTVVLSPSQVPKLIQRGQGAAGVFSKRVTIANNFIASHVFRPRDNKTDRVNVSPFFIEQLRKMPLVGLCGPHDSFYTDCAARFKLMRYEAGQCIVERGSECNSVILFCQGGAVVVEDEGVVQRNAEGTVQAREWASLPRVPDGSIVGYTCVRRHPWTCSIVAPDDGTEVWELNRVNFVDVLRKHRIERQMHELVLQLMQPLSSVETRDPLLDTQPLLTPSPNSLWSEYRLPNMHPVILSETPRFPIWKEDETMLEATPQWRRSSVV</sequence>
<dbReference type="Gene3D" id="2.60.120.10">
    <property type="entry name" value="Jelly Rolls"/>
    <property type="match status" value="3"/>
</dbReference>
<dbReference type="RefSeq" id="XP_067081046.1">
    <property type="nucleotide sequence ID" value="XM_067224945.1"/>
</dbReference>
<dbReference type="InterPro" id="IPR018490">
    <property type="entry name" value="cNMP-bd_dom_sf"/>
</dbReference>
<dbReference type="SUPFAM" id="SSF51206">
    <property type="entry name" value="cAMP-binding domain-like"/>
    <property type="match status" value="3"/>
</dbReference>
<evidence type="ECO:0000313" key="2">
    <source>
        <dbReference type="EMBL" id="SCU70191.1"/>
    </source>
</evidence>
<evidence type="ECO:0000256" key="1">
    <source>
        <dbReference type="SAM" id="Coils"/>
    </source>
</evidence>
<dbReference type="VEuPathDB" id="TriTrypDB:TEOVI_000176400"/>
<reference evidence="2" key="1">
    <citation type="submission" date="2016-09" db="EMBL/GenBank/DDBJ databases">
        <authorList>
            <person name="Hebert L."/>
            <person name="Moumen B."/>
        </authorList>
    </citation>
    <scope>NUCLEOTIDE SEQUENCE [LARGE SCALE GENOMIC DNA]</scope>
    <source>
        <strain evidence="2">OVI</strain>
    </source>
</reference>
<keyword evidence="3" id="KW-1185">Reference proteome</keyword>
<protein>
    <submittedName>
        <fullName evidence="2">Cyclic nucleotide-binding domain containing protein, putative</fullName>
    </submittedName>
</protein>
<accession>A0A1G4IDP0</accession>
<proteinExistence type="predicted"/>
<dbReference type="Proteomes" id="UP000195570">
    <property type="component" value="Unassembled WGS sequence"/>
</dbReference>
<dbReference type="FunFam" id="2.60.120.10:FF:000253">
    <property type="entry name" value="Cyclic nucleotide-gated potassium channel"/>
    <property type="match status" value="1"/>
</dbReference>
<evidence type="ECO:0000313" key="3">
    <source>
        <dbReference type="Proteomes" id="UP000195570"/>
    </source>
</evidence>
<dbReference type="EMBL" id="CZPT02001381">
    <property type="protein sequence ID" value="SCU70191.1"/>
    <property type="molecule type" value="Genomic_DNA"/>
</dbReference>
<feature type="coiled-coil region" evidence="1">
    <location>
        <begin position="90"/>
        <end position="117"/>
    </location>
</feature>